<reference evidence="1 2" key="1">
    <citation type="submission" date="2018-10" db="EMBL/GenBank/DDBJ databases">
        <title>Cohnella sp. M2MS4P-1, whole genome shotgun sequence.</title>
        <authorList>
            <person name="Tuo L."/>
        </authorList>
    </citation>
    <scope>NUCLEOTIDE SEQUENCE [LARGE SCALE GENOMIC DNA]</scope>
    <source>
        <strain evidence="1 2">M2MS4P-1</strain>
    </source>
</reference>
<gene>
    <name evidence="1" type="ORF">D7Z26_10375</name>
</gene>
<proteinExistence type="predicted"/>
<protein>
    <submittedName>
        <fullName evidence="1">Uncharacterized protein</fullName>
    </submittedName>
</protein>
<accession>A0A494Y007</accession>
<dbReference type="RefSeq" id="WP_120976457.1">
    <property type="nucleotide sequence ID" value="NZ_RBZM01000004.1"/>
</dbReference>
<evidence type="ECO:0000313" key="2">
    <source>
        <dbReference type="Proteomes" id="UP000282076"/>
    </source>
</evidence>
<dbReference type="EMBL" id="RBZM01000004">
    <property type="protein sequence ID" value="RKP55579.1"/>
    <property type="molecule type" value="Genomic_DNA"/>
</dbReference>
<dbReference type="Proteomes" id="UP000282076">
    <property type="component" value="Unassembled WGS sequence"/>
</dbReference>
<evidence type="ECO:0000313" key="1">
    <source>
        <dbReference type="EMBL" id="RKP55579.1"/>
    </source>
</evidence>
<name>A0A494Y007_9BACL</name>
<dbReference type="AlphaFoldDB" id="A0A494Y007"/>
<comment type="caution">
    <text evidence="1">The sequence shown here is derived from an EMBL/GenBank/DDBJ whole genome shotgun (WGS) entry which is preliminary data.</text>
</comment>
<dbReference type="OrthoDB" id="883339at2"/>
<organism evidence="1 2">
    <name type="scientific">Cohnella endophytica</name>
    <dbReference type="NCBI Taxonomy" id="2419778"/>
    <lineage>
        <taxon>Bacteria</taxon>
        <taxon>Bacillati</taxon>
        <taxon>Bacillota</taxon>
        <taxon>Bacilli</taxon>
        <taxon>Bacillales</taxon>
        <taxon>Paenibacillaceae</taxon>
        <taxon>Cohnella</taxon>
    </lineage>
</organism>
<sequence>MKPDYHDMGMSITMGNELRKFVEDQLVKDLFYYYKFTGELRFDWSDSCVEGEDLNYLDGSLDRYSGIMIFNANDEPVADGLMDFEYLMKSDQLIIFWVYLDIIVDGKRIKAIEVEEDLLKHIKELIKECTESN</sequence>
<keyword evidence="2" id="KW-1185">Reference proteome</keyword>